<dbReference type="OrthoDB" id="243480at2"/>
<proteinExistence type="predicted"/>
<keyword evidence="1" id="KW-1133">Transmembrane helix</keyword>
<evidence type="ECO:0000313" key="4">
    <source>
        <dbReference type="Proteomes" id="UP000325286"/>
    </source>
</evidence>
<reference evidence="3 4" key="1">
    <citation type="submission" date="2019-08" db="EMBL/GenBank/DDBJ databases">
        <title>Deep-cultivation of Planctomycetes and their phenomic and genomic characterization uncovers novel biology.</title>
        <authorList>
            <person name="Wiegand S."/>
            <person name="Jogler M."/>
            <person name="Boedeker C."/>
            <person name="Pinto D."/>
            <person name="Vollmers J."/>
            <person name="Rivas-Marin E."/>
            <person name="Kohn T."/>
            <person name="Peeters S.H."/>
            <person name="Heuer A."/>
            <person name="Rast P."/>
            <person name="Oberbeckmann S."/>
            <person name="Bunk B."/>
            <person name="Jeske O."/>
            <person name="Meyerdierks A."/>
            <person name="Storesund J.E."/>
            <person name="Kallscheuer N."/>
            <person name="Luecker S."/>
            <person name="Lage O.M."/>
            <person name="Pohl T."/>
            <person name="Merkel B.J."/>
            <person name="Hornburger P."/>
            <person name="Mueller R.-W."/>
            <person name="Bruemmer F."/>
            <person name="Labrenz M."/>
            <person name="Spormann A.M."/>
            <person name="Op den Camp H."/>
            <person name="Overmann J."/>
            <person name="Amann R."/>
            <person name="Jetten M.S.M."/>
            <person name="Mascher T."/>
            <person name="Medema M.H."/>
            <person name="Devos D.P."/>
            <person name="Kaster A.-K."/>
            <person name="Ovreas L."/>
            <person name="Rohde M."/>
            <person name="Galperin M.Y."/>
            <person name="Jogler C."/>
        </authorList>
    </citation>
    <scope>NUCLEOTIDE SEQUENCE [LARGE SCALE GENOMIC DNA]</scope>
    <source>
        <strain evidence="3 4">UC8</strain>
    </source>
</reference>
<evidence type="ECO:0000256" key="1">
    <source>
        <dbReference type="SAM" id="Phobius"/>
    </source>
</evidence>
<protein>
    <submittedName>
        <fullName evidence="3">BNR/Asp-box repeat protein</fullName>
    </submittedName>
</protein>
<dbReference type="KEGG" id="rul:UC8_43310"/>
<organism evidence="3 4">
    <name type="scientific">Roseimaritima ulvae</name>
    <dbReference type="NCBI Taxonomy" id="980254"/>
    <lineage>
        <taxon>Bacteria</taxon>
        <taxon>Pseudomonadati</taxon>
        <taxon>Planctomycetota</taxon>
        <taxon>Planctomycetia</taxon>
        <taxon>Pirellulales</taxon>
        <taxon>Pirellulaceae</taxon>
        <taxon>Roseimaritima</taxon>
    </lineage>
</organism>
<dbReference type="AlphaFoldDB" id="A0A5B9QTB0"/>
<keyword evidence="1" id="KW-0812">Transmembrane</keyword>
<dbReference type="CDD" id="cd15482">
    <property type="entry name" value="Sialidase_non-viral"/>
    <property type="match status" value="1"/>
</dbReference>
<dbReference type="InterPro" id="IPR011040">
    <property type="entry name" value="Sialidase"/>
</dbReference>
<keyword evidence="1" id="KW-0472">Membrane</keyword>
<evidence type="ECO:0000259" key="2">
    <source>
        <dbReference type="Pfam" id="PF13088"/>
    </source>
</evidence>
<accession>A0A5B9QTB0</accession>
<dbReference type="Gene3D" id="2.120.10.10">
    <property type="match status" value="1"/>
</dbReference>
<name>A0A5B9QTB0_9BACT</name>
<feature type="domain" description="Sialidase" evidence="2">
    <location>
        <begin position="156"/>
        <end position="372"/>
    </location>
</feature>
<evidence type="ECO:0000313" key="3">
    <source>
        <dbReference type="EMBL" id="QEG42297.1"/>
    </source>
</evidence>
<sequence>MINYHQHRSPAFLSGTLREATHFSKHKGGRRACSLAPPLAHGIRCMKNTIRHAFLLLVTSIVLRMAVLNVASGSDFGPPRVIVPAPDQSRYQHLSWPKVIAASDGTIVTAFIAGRKHVNGDGCPAVSLSRDGGESFSSPRILKHFDSSMRYQHGANLALGKATDGALVLMVMAFTDDLRNNIYGWRSEDHGATWARTDTSALGQNRTGSVFGHVFSVPGKGLAVCGHFRKPKGDGVWIAYSKDHGKSWGPPHVITTRKFFEPAFVFASGRLLGLVRENSAHAYHQYISDDLGESWRFHPKVIQGDAAVVHPSPFVVVDPANPGRLLVLQSERSDKREIYLWQADVDTLRWRRRGLLVAQPDAEDFGYPWMTHLGGNDWFVVYYGGEKDGPNSIYGMKITIPSG</sequence>
<dbReference type="EMBL" id="CP042914">
    <property type="protein sequence ID" value="QEG42297.1"/>
    <property type="molecule type" value="Genomic_DNA"/>
</dbReference>
<feature type="transmembrane region" description="Helical" evidence="1">
    <location>
        <begin position="53"/>
        <end position="71"/>
    </location>
</feature>
<dbReference type="InterPro" id="IPR036278">
    <property type="entry name" value="Sialidase_sf"/>
</dbReference>
<dbReference type="Pfam" id="PF13088">
    <property type="entry name" value="BNR_2"/>
    <property type="match status" value="1"/>
</dbReference>
<dbReference type="Proteomes" id="UP000325286">
    <property type="component" value="Chromosome"/>
</dbReference>
<dbReference type="SUPFAM" id="SSF50939">
    <property type="entry name" value="Sialidases"/>
    <property type="match status" value="1"/>
</dbReference>
<keyword evidence="4" id="KW-1185">Reference proteome</keyword>
<gene>
    <name evidence="3" type="ORF">UC8_43310</name>
</gene>